<dbReference type="InterPro" id="IPR029058">
    <property type="entry name" value="AB_hydrolase_fold"/>
</dbReference>
<evidence type="ECO:0000259" key="3">
    <source>
        <dbReference type="Pfam" id="PF08386"/>
    </source>
</evidence>
<feature type="domain" description="AB hydrolase-1" evidence="2">
    <location>
        <begin position="101"/>
        <end position="225"/>
    </location>
</feature>
<dbReference type="PROSITE" id="PS51257">
    <property type="entry name" value="PROKAR_LIPOPROTEIN"/>
    <property type="match status" value="1"/>
</dbReference>
<gene>
    <name evidence="4" type="ORF">DFR70_1021008</name>
</gene>
<dbReference type="InterPro" id="IPR000073">
    <property type="entry name" value="AB_hydrolase_1"/>
</dbReference>
<keyword evidence="5" id="KW-1185">Reference proteome</keyword>
<name>A0A318KE08_9NOCA</name>
<comment type="caution">
    <text evidence="4">The sequence shown here is derived from an EMBL/GenBank/DDBJ whole genome shotgun (WGS) entry which is preliminary data.</text>
</comment>
<dbReference type="PANTHER" id="PTHR43798">
    <property type="entry name" value="MONOACYLGLYCEROL LIPASE"/>
    <property type="match status" value="1"/>
</dbReference>
<dbReference type="RefSeq" id="WP_110293448.1">
    <property type="nucleotide sequence ID" value="NZ_QJKF01000002.1"/>
</dbReference>
<keyword evidence="4" id="KW-0378">Hydrolase</keyword>
<evidence type="ECO:0000256" key="1">
    <source>
        <dbReference type="SAM" id="SignalP"/>
    </source>
</evidence>
<dbReference type="PANTHER" id="PTHR43798:SF27">
    <property type="entry name" value="HYDROLASE ALPHA_BETA HYDROLASE FOLD FAMILY"/>
    <property type="match status" value="1"/>
</dbReference>
<feature type="signal peptide" evidence="1">
    <location>
        <begin position="1"/>
        <end position="23"/>
    </location>
</feature>
<dbReference type="OrthoDB" id="9796770at2"/>
<dbReference type="Pfam" id="PF00561">
    <property type="entry name" value="Abhydrolase_1"/>
    <property type="match status" value="1"/>
</dbReference>
<dbReference type="GO" id="GO:0016020">
    <property type="term" value="C:membrane"/>
    <property type="evidence" value="ECO:0007669"/>
    <property type="project" value="TreeGrafter"/>
</dbReference>
<keyword evidence="1" id="KW-0732">Signal</keyword>
<evidence type="ECO:0000313" key="4">
    <source>
        <dbReference type="EMBL" id="PXX69319.1"/>
    </source>
</evidence>
<sequence>MHKVKRVIAGMAAALAAATLVTACGDREPPGPDWCPTVPGHRVECGVQSRPLVADRPEMGTVAVSYALIRRGVLDAPAAGTIAPNPGGPGVPLILHAAQATQLSAQLLDDHDLLLIDPRGTGLSSPIDCGADEAGYELGTREYQRQTVASCAERLGERAVGYTSAATADDFDAVRERLGIPKLVLYGISYGTYLMPIYAERHPEHVQSIVLSGAYPADFDPLSRPNAEAVSLALHRICDRSRACDGDTAVADLRTVARRLAAEPLAIDGRKPLQLSESKLATLVFEVASTGVGADPRQPTLLGTLPAALHAAAGGDDAALRQWAERAGAEPTAESIDLYIAVACNDYPTLWSRDAAVPERVRQYRAGLAAGAPDGLGAFSAEGFSAGQRDGGDACLRWPGLTRSHQPQRQALPDVPVLVLSGDLDAITPDANGQRVAAGFPRATFVSVPNTGHVPDLEPSGCIADLVTRFVRTGSPGPTSCVEAIPPIAVTPVPR</sequence>
<feature type="chain" id="PRO_5038764464" evidence="1">
    <location>
        <begin position="24"/>
        <end position="495"/>
    </location>
</feature>
<dbReference type="Pfam" id="PF08386">
    <property type="entry name" value="Abhydrolase_4"/>
    <property type="match status" value="1"/>
</dbReference>
<dbReference type="AlphaFoldDB" id="A0A318KE08"/>
<accession>A0A318KE08</accession>
<dbReference type="SUPFAM" id="SSF53474">
    <property type="entry name" value="alpha/beta-Hydrolases"/>
    <property type="match status" value="1"/>
</dbReference>
<dbReference type="EMBL" id="QJKF01000002">
    <property type="protein sequence ID" value="PXX69319.1"/>
    <property type="molecule type" value="Genomic_DNA"/>
</dbReference>
<dbReference type="InterPro" id="IPR050266">
    <property type="entry name" value="AB_hydrolase_sf"/>
</dbReference>
<dbReference type="Gene3D" id="3.40.50.1820">
    <property type="entry name" value="alpha/beta hydrolase"/>
    <property type="match status" value="1"/>
</dbReference>
<dbReference type="Proteomes" id="UP000247569">
    <property type="component" value="Unassembled WGS sequence"/>
</dbReference>
<reference evidence="4 5" key="1">
    <citation type="submission" date="2018-05" db="EMBL/GenBank/DDBJ databases">
        <title>Genomic Encyclopedia of Type Strains, Phase IV (KMG-IV): sequencing the most valuable type-strain genomes for metagenomic binning, comparative biology and taxonomic classification.</title>
        <authorList>
            <person name="Goeker M."/>
        </authorList>
    </citation>
    <scope>NUCLEOTIDE SEQUENCE [LARGE SCALE GENOMIC DNA]</scope>
    <source>
        <strain evidence="4 5">DSM 44704</strain>
    </source>
</reference>
<dbReference type="InterPro" id="IPR013595">
    <property type="entry name" value="Pept_S33_TAP-like_C"/>
</dbReference>
<feature type="domain" description="Peptidase S33 tripeptidyl aminopeptidase-like C-terminal" evidence="3">
    <location>
        <begin position="388"/>
        <end position="475"/>
    </location>
</feature>
<evidence type="ECO:0000259" key="2">
    <source>
        <dbReference type="Pfam" id="PF00561"/>
    </source>
</evidence>
<protein>
    <submittedName>
        <fullName evidence="4">Alpha/beta hydrolase family protein</fullName>
    </submittedName>
</protein>
<dbReference type="GO" id="GO:0016787">
    <property type="term" value="F:hydrolase activity"/>
    <property type="evidence" value="ECO:0007669"/>
    <property type="project" value="UniProtKB-KW"/>
</dbReference>
<organism evidence="4 5">
    <name type="scientific">Nocardia tenerifensis</name>
    <dbReference type="NCBI Taxonomy" id="228006"/>
    <lineage>
        <taxon>Bacteria</taxon>
        <taxon>Bacillati</taxon>
        <taxon>Actinomycetota</taxon>
        <taxon>Actinomycetes</taxon>
        <taxon>Mycobacteriales</taxon>
        <taxon>Nocardiaceae</taxon>
        <taxon>Nocardia</taxon>
    </lineage>
</organism>
<proteinExistence type="predicted"/>
<evidence type="ECO:0000313" key="5">
    <source>
        <dbReference type="Proteomes" id="UP000247569"/>
    </source>
</evidence>